<dbReference type="SUPFAM" id="SSF46785">
    <property type="entry name" value="Winged helix' DNA-binding domain"/>
    <property type="match status" value="1"/>
</dbReference>
<dbReference type="Pfam" id="PF02082">
    <property type="entry name" value="Rrf2"/>
    <property type="match status" value="1"/>
</dbReference>
<keyword evidence="3" id="KW-1185">Reference proteome</keyword>
<dbReference type="InterPro" id="IPR000944">
    <property type="entry name" value="Tscrpt_reg_Rrf2"/>
</dbReference>
<gene>
    <name evidence="2" type="ORF">FEZ63_12015</name>
</gene>
<dbReference type="PROSITE" id="PS51197">
    <property type="entry name" value="HTH_RRF2_2"/>
    <property type="match status" value="1"/>
</dbReference>
<dbReference type="GO" id="GO:0005829">
    <property type="term" value="C:cytosol"/>
    <property type="evidence" value="ECO:0007669"/>
    <property type="project" value="TreeGrafter"/>
</dbReference>
<dbReference type="RefSeq" id="WP_150944686.1">
    <property type="nucleotide sequence ID" value="NZ_VCMV01000015.1"/>
</dbReference>
<reference evidence="2 3" key="1">
    <citation type="journal article" date="2019" name="Microorganisms">
        <title>Genome Insights into the Novel Species Microvirga brassicacearum, a Rapeseed Endophyte with Biotechnological Potential.</title>
        <authorList>
            <person name="Jimenez-Gomez A."/>
            <person name="Saati-Santamaria Z."/>
            <person name="Igual J.M."/>
            <person name="Rivas R."/>
            <person name="Mateos P.F."/>
            <person name="Garcia-Fraile P."/>
        </authorList>
    </citation>
    <scope>NUCLEOTIDE SEQUENCE [LARGE SCALE GENOMIC DNA]</scope>
    <source>
        <strain evidence="2 3">CDVBN77</strain>
    </source>
</reference>
<evidence type="ECO:0000313" key="2">
    <source>
        <dbReference type="EMBL" id="KAB0266812.1"/>
    </source>
</evidence>
<dbReference type="GO" id="GO:0003700">
    <property type="term" value="F:DNA-binding transcription factor activity"/>
    <property type="evidence" value="ECO:0007669"/>
    <property type="project" value="TreeGrafter"/>
</dbReference>
<keyword evidence="1" id="KW-0238">DNA-binding</keyword>
<dbReference type="PANTHER" id="PTHR33221:SF4">
    <property type="entry name" value="HTH-TYPE TRANSCRIPTIONAL REPRESSOR NSRR"/>
    <property type="match status" value="1"/>
</dbReference>
<dbReference type="Proteomes" id="UP000325684">
    <property type="component" value="Unassembled WGS sequence"/>
</dbReference>
<dbReference type="NCBIfam" id="TIGR00738">
    <property type="entry name" value="rrf2_super"/>
    <property type="match status" value="1"/>
</dbReference>
<name>A0A5N3PAN7_9HYPH</name>
<sequence length="169" mass="18370">MRLTSHTDFALRILMSLAVMEERLVTIEELAKRHKLSRNHLMKVAQTLVGLGYVTGVRGRVGGLKLAKPASTIRMGKVVRDLEGDTRLVECLGDGPFTCILNGACLLTRSMDRAADAFFAELDQVTLAGLVAPRRTLRQRLGIGEESEPVAAALTPISTDETKGLLPCQ</sequence>
<proteinExistence type="predicted"/>
<dbReference type="InterPro" id="IPR036390">
    <property type="entry name" value="WH_DNA-bd_sf"/>
</dbReference>
<dbReference type="OrthoDB" id="9802344at2"/>
<dbReference type="EMBL" id="VCMV01000015">
    <property type="protein sequence ID" value="KAB0266812.1"/>
    <property type="molecule type" value="Genomic_DNA"/>
</dbReference>
<accession>A0A5N3PAN7</accession>
<protein>
    <submittedName>
        <fullName evidence="2">Rrf2 family transcriptional regulator</fullName>
    </submittedName>
</protein>
<dbReference type="AlphaFoldDB" id="A0A5N3PAN7"/>
<evidence type="ECO:0000313" key="3">
    <source>
        <dbReference type="Proteomes" id="UP000325684"/>
    </source>
</evidence>
<dbReference type="PANTHER" id="PTHR33221">
    <property type="entry name" value="WINGED HELIX-TURN-HELIX TRANSCRIPTIONAL REGULATOR, RRF2 FAMILY"/>
    <property type="match status" value="1"/>
</dbReference>
<comment type="caution">
    <text evidence="2">The sequence shown here is derived from an EMBL/GenBank/DDBJ whole genome shotgun (WGS) entry which is preliminary data.</text>
</comment>
<dbReference type="Gene3D" id="1.10.10.10">
    <property type="entry name" value="Winged helix-like DNA-binding domain superfamily/Winged helix DNA-binding domain"/>
    <property type="match status" value="1"/>
</dbReference>
<evidence type="ECO:0000256" key="1">
    <source>
        <dbReference type="ARBA" id="ARBA00023125"/>
    </source>
</evidence>
<organism evidence="2 3">
    <name type="scientific">Microvirga brassicacearum</name>
    <dbReference type="NCBI Taxonomy" id="2580413"/>
    <lineage>
        <taxon>Bacteria</taxon>
        <taxon>Pseudomonadati</taxon>
        <taxon>Pseudomonadota</taxon>
        <taxon>Alphaproteobacteria</taxon>
        <taxon>Hyphomicrobiales</taxon>
        <taxon>Methylobacteriaceae</taxon>
        <taxon>Microvirga</taxon>
    </lineage>
</organism>
<dbReference type="GO" id="GO:0003677">
    <property type="term" value="F:DNA binding"/>
    <property type="evidence" value="ECO:0007669"/>
    <property type="project" value="UniProtKB-KW"/>
</dbReference>
<dbReference type="InterPro" id="IPR036388">
    <property type="entry name" value="WH-like_DNA-bd_sf"/>
</dbReference>